<gene>
    <name evidence="1" type="ORF">IQ230_25385</name>
</gene>
<dbReference type="EMBL" id="JADEWN010000108">
    <property type="protein sequence ID" value="MBE9193594.1"/>
    <property type="molecule type" value="Genomic_DNA"/>
</dbReference>
<evidence type="ECO:0000313" key="1">
    <source>
        <dbReference type="EMBL" id="MBE9193594.1"/>
    </source>
</evidence>
<organism evidence="1 2">
    <name type="scientific">Gloeocapsopsis crepidinum LEGE 06123</name>
    <dbReference type="NCBI Taxonomy" id="588587"/>
    <lineage>
        <taxon>Bacteria</taxon>
        <taxon>Bacillati</taxon>
        <taxon>Cyanobacteriota</taxon>
        <taxon>Cyanophyceae</taxon>
        <taxon>Oscillatoriophycideae</taxon>
        <taxon>Chroococcales</taxon>
        <taxon>Chroococcaceae</taxon>
        <taxon>Gloeocapsopsis</taxon>
    </lineage>
</organism>
<comment type="caution">
    <text evidence="1">The sequence shown here is derived from an EMBL/GenBank/DDBJ whole genome shotgun (WGS) entry which is preliminary data.</text>
</comment>
<dbReference type="RefSeq" id="WP_193934970.1">
    <property type="nucleotide sequence ID" value="NZ_CAWPMZ010000010.1"/>
</dbReference>
<dbReference type="Proteomes" id="UP000651156">
    <property type="component" value="Unassembled WGS sequence"/>
</dbReference>
<name>A0ABR9UZ38_9CHRO</name>
<accession>A0ABR9UZ38</accession>
<keyword evidence="2" id="KW-1185">Reference proteome</keyword>
<protein>
    <submittedName>
        <fullName evidence="1">PhoU domain-containing protein</fullName>
    </submittedName>
</protein>
<proteinExistence type="predicted"/>
<dbReference type="SUPFAM" id="SSF109755">
    <property type="entry name" value="PhoU-like"/>
    <property type="match status" value="1"/>
</dbReference>
<reference evidence="1 2" key="1">
    <citation type="submission" date="2020-10" db="EMBL/GenBank/DDBJ databases">
        <authorList>
            <person name="Castelo-Branco R."/>
            <person name="Eusebio N."/>
            <person name="Adriana R."/>
            <person name="Vieira A."/>
            <person name="Brugerolle De Fraissinette N."/>
            <person name="Rezende De Castro R."/>
            <person name="Schneider M.P."/>
            <person name="Vasconcelos V."/>
            <person name="Leao P.N."/>
        </authorList>
    </citation>
    <scope>NUCLEOTIDE SEQUENCE [LARGE SCALE GENOMIC DNA]</scope>
    <source>
        <strain evidence="1 2">LEGE 06123</strain>
    </source>
</reference>
<evidence type="ECO:0000313" key="2">
    <source>
        <dbReference type="Proteomes" id="UP000651156"/>
    </source>
</evidence>
<sequence>MKTGYTDIVVEMSQKLCQALLKKESDLAQKVHELDGEVNKILRRVGFFVVSLVLAELST</sequence>